<dbReference type="GeneID" id="82890373"/>
<dbReference type="GO" id="GO:0009030">
    <property type="term" value="F:thiamine-phosphate kinase activity"/>
    <property type="evidence" value="ECO:0007669"/>
    <property type="project" value="UniProtKB-EC"/>
</dbReference>
<dbReference type="EMBL" id="CP102294">
    <property type="protein sequence ID" value="UWN57482.1"/>
    <property type="molecule type" value="Genomic_DNA"/>
</dbReference>
<dbReference type="Gene3D" id="3.30.1330.10">
    <property type="entry name" value="PurM-like, N-terminal domain"/>
    <property type="match status" value="1"/>
</dbReference>
<dbReference type="RefSeq" id="WP_019245116.1">
    <property type="nucleotide sequence ID" value="NZ_CAPH01000006.1"/>
</dbReference>
<feature type="binding site" evidence="2">
    <location>
        <position position="215"/>
    </location>
    <ligand>
        <name>Mg(2+)</name>
        <dbReference type="ChEBI" id="CHEBI:18420"/>
        <label>3</label>
    </ligand>
</feature>
<evidence type="ECO:0000313" key="5">
    <source>
        <dbReference type="EMBL" id="UWN57482.1"/>
    </source>
</evidence>
<dbReference type="InterPro" id="IPR010918">
    <property type="entry name" value="PurM-like_C_dom"/>
</dbReference>
<feature type="binding site" evidence="2">
    <location>
        <position position="48"/>
    </location>
    <ligand>
        <name>Mg(2+)</name>
        <dbReference type="ChEBI" id="CHEBI:18420"/>
        <label>4</label>
    </ligand>
</feature>
<protein>
    <recommendedName>
        <fullName evidence="2">Thiamine-monophosphate kinase</fullName>
        <shortName evidence="2">TMP kinase</shortName>
        <shortName evidence="2">Thiamine-phosphate kinase</shortName>
        <ecNumber evidence="2">2.7.4.16</ecNumber>
    </recommendedName>
</protein>
<dbReference type="Pfam" id="PF02769">
    <property type="entry name" value="AIRS_C"/>
    <property type="match status" value="1"/>
</dbReference>
<dbReference type="SUPFAM" id="SSF55326">
    <property type="entry name" value="PurM N-terminal domain-like"/>
    <property type="match status" value="1"/>
</dbReference>
<keyword evidence="6" id="KW-1185">Reference proteome</keyword>
<comment type="function">
    <text evidence="2">Catalyzes the ATP-dependent phosphorylation of thiamine-monophosphate (TMP) to form thiamine-pyrophosphate (TPP), the active form of vitamin B1.</text>
</comment>
<feature type="binding site" evidence="2">
    <location>
        <begin position="126"/>
        <end position="127"/>
    </location>
    <ligand>
        <name>ATP</name>
        <dbReference type="ChEBI" id="CHEBI:30616"/>
    </ligand>
</feature>
<keyword evidence="2 5" id="KW-0808">Transferase</keyword>
<feature type="binding site" evidence="2">
    <location>
        <position position="49"/>
    </location>
    <ligand>
        <name>Mg(2+)</name>
        <dbReference type="ChEBI" id="CHEBI:18420"/>
        <label>1</label>
    </ligand>
</feature>
<dbReference type="InterPro" id="IPR036676">
    <property type="entry name" value="PurM-like_C_sf"/>
</dbReference>
<evidence type="ECO:0000259" key="4">
    <source>
        <dbReference type="Pfam" id="PF02769"/>
    </source>
</evidence>
<feature type="binding site" evidence="2">
    <location>
        <position position="33"/>
    </location>
    <ligand>
        <name>Mg(2+)</name>
        <dbReference type="ChEBI" id="CHEBI:18420"/>
        <label>3</label>
    </ligand>
</feature>
<feature type="binding site" evidence="2">
    <location>
        <position position="256"/>
    </location>
    <ligand>
        <name>substrate</name>
    </ligand>
</feature>
<dbReference type="PANTHER" id="PTHR30270:SF0">
    <property type="entry name" value="THIAMINE-MONOPHOSPHATE KINASE"/>
    <property type="match status" value="1"/>
</dbReference>
<comment type="pathway">
    <text evidence="2">Cofactor biosynthesis; thiamine diphosphate biosynthesis; thiamine diphosphate from thiamine phosphate: step 1/1.</text>
</comment>
<organism evidence="5 6">
    <name type="scientific">Alistipes ihumii AP11</name>
    <dbReference type="NCBI Taxonomy" id="1211813"/>
    <lineage>
        <taxon>Bacteria</taxon>
        <taxon>Pseudomonadati</taxon>
        <taxon>Bacteroidota</taxon>
        <taxon>Bacteroidia</taxon>
        <taxon>Bacteroidales</taxon>
        <taxon>Rikenellaceae</taxon>
        <taxon>Alistipes</taxon>
    </lineage>
</organism>
<dbReference type="CDD" id="cd02194">
    <property type="entry name" value="ThiL"/>
    <property type="match status" value="1"/>
</dbReference>
<dbReference type="HAMAP" id="MF_02128">
    <property type="entry name" value="TMP_kinase"/>
    <property type="match status" value="1"/>
</dbReference>
<dbReference type="Gene3D" id="3.90.650.10">
    <property type="entry name" value="PurM-like C-terminal domain"/>
    <property type="match status" value="1"/>
</dbReference>
<dbReference type="InterPro" id="IPR036921">
    <property type="entry name" value="PurM-like_N_sf"/>
</dbReference>
<reference evidence="5" key="1">
    <citation type="journal article" date="2022" name="Cell">
        <title>Design, construction, and in vivo augmentation of a complex gut microbiome.</title>
        <authorList>
            <person name="Cheng A.G."/>
            <person name="Ho P.Y."/>
            <person name="Aranda-Diaz A."/>
            <person name="Jain S."/>
            <person name="Yu F.B."/>
            <person name="Meng X."/>
            <person name="Wang M."/>
            <person name="Iakiviak M."/>
            <person name="Nagashima K."/>
            <person name="Zhao A."/>
            <person name="Murugkar P."/>
            <person name="Patil A."/>
            <person name="Atabakhsh K."/>
            <person name="Weakley A."/>
            <person name="Yan J."/>
            <person name="Brumbaugh A.R."/>
            <person name="Higginbottom S."/>
            <person name="Dimas A."/>
            <person name="Shiver A.L."/>
            <person name="Deutschbauer A."/>
            <person name="Neff N."/>
            <person name="Sonnenburg J.L."/>
            <person name="Huang K.C."/>
            <person name="Fischbach M.A."/>
        </authorList>
    </citation>
    <scope>NUCLEOTIDE SEQUENCE</scope>
    <source>
        <strain evidence="5">AP11</strain>
    </source>
</reference>
<feature type="binding site" evidence="2">
    <location>
        <position position="127"/>
    </location>
    <ligand>
        <name>Mg(2+)</name>
        <dbReference type="ChEBI" id="CHEBI:18420"/>
        <label>1</label>
    </ligand>
</feature>
<feature type="domain" description="PurM-like C-terminal" evidence="4">
    <location>
        <begin position="157"/>
        <end position="296"/>
    </location>
</feature>
<dbReference type="Pfam" id="PF00586">
    <property type="entry name" value="AIRS"/>
    <property type="match status" value="1"/>
</dbReference>
<keyword evidence="2" id="KW-0547">Nucleotide-binding</keyword>
<evidence type="ECO:0000256" key="2">
    <source>
        <dbReference type="HAMAP-Rule" id="MF_02128"/>
    </source>
</evidence>
<dbReference type="EC" id="2.7.4.16" evidence="2"/>
<feature type="binding site" evidence="2">
    <location>
        <position position="79"/>
    </location>
    <ligand>
        <name>Mg(2+)</name>
        <dbReference type="ChEBI" id="CHEBI:18420"/>
        <label>4</label>
    </ligand>
</feature>
<evidence type="ECO:0000256" key="1">
    <source>
        <dbReference type="ARBA" id="ARBA00022977"/>
    </source>
</evidence>
<comment type="caution">
    <text evidence="2">Lacks conserved residue(s) required for the propagation of feature annotation.</text>
</comment>
<comment type="similarity">
    <text evidence="2">Belongs to the thiamine-monophosphate kinase family.</text>
</comment>
<feature type="binding site" evidence="2">
    <location>
        <position position="218"/>
    </location>
    <ligand>
        <name>Mg(2+)</name>
        <dbReference type="ChEBI" id="CHEBI:18420"/>
        <label>5</label>
    </ligand>
</feature>
<evidence type="ECO:0000313" key="6">
    <source>
        <dbReference type="Proteomes" id="UP001059295"/>
    </source>
</evidence>
<feature type="binding site" evidence="2">
    <location>
        <position position="57"/>
    </location>
    <ligand>
        <name>substrate</name>
    </ligand>
</feature>
<sequence length="315" mass="33999">MQLNELGEFGLIGLIREKFASVSAAGYEGIGDDCAVMPCGDGTSLVVTTDMLIEEVHFRLCTTDPYRLGRKSLAVNLSDIAAMGAAPAASFLSIALPPDTAVEWVERFLDGYRSLSSEFFVPLLGGDTTASPGQLAISVTAVGRVPDSEIKRRASARPGDRIFVTGTLGDSAQGLADLREGRPGTEFVAAHLDPKPYVREGVWLGKQRAVRAMMDLSDGLASDLGHILKASGAGAEISVERIPTRTTVELAVTGGEDYRLLLTTDPDEADALIERYAQRFGTPLYEIGRIIEGSGIRWKENGRAIRPRWQGFRHF</sequence>
<feature type="binding site" evidence="2">
    <location>
        <position position="50"/>
    </location>
    <ligand>
        <name>Mg(2+)</name>
        <dbReference type="ChEBI" id="CHEBI:18420"/>
        <label>2</label>
    </ligand>
</feature>
<proteinExistence type="inferred from homology"/>
<keyword evidence="1 2" id="KW-0784">Thiamine biosynthesis</keyword>
<feature type="binding site" evidence="2">
    <location>
        <position position="50"/>
    </location>
    <ligand>
        <name>Mg(2+)</name>
        <dbReference type="ChEBI" id="CHEBI:18420"/>
        <label>1</label>
    </ligand>
</feature>
<gene>
    <name evidence="2 5" type="primary">thiL</name>
    <name evidence="5" type="ORF">NQ491_01525</name>
</gene>
<dbReference type="InterPro" id="IPR016188">
    <property type="entry name" value="PurM-like_N"/>
</dbReference>
<keyword evidence="2 5" id="KW-0418">Kinase</keyword>
<feature type="binding site" evidence="2">
    <location>
        <position position="152"/>
    </location>
    <ligand>
        <name>ATP</name>
        <dbReference type="ChEBI" id="CHEBI:30616"/>
    </ligand>
</feature>
<feature type="binding site" evidence="2">
    <location>
        <position position="312"/>
    </location>
    <ligand>
        <name>substrate</name>
    </ligand>
</feature>
<dbReference type="Proteomes" id="UP001059295">
    <property type="component" value="Chromosome"/>
</dbReference>
<feature type="binding site" evidence="2">
    <location>
        <position position="79"/>
    </location>
    <ligand>
        <name>Mg(2+)</name>
        <dbReference type="ChEBI" id="CHEBI:18420"/>
        <label>3</label>
    </ligand>
</feature>
<feature type="domain" description="PurM-like N-terminal" evidence="3">
    <location>
        <begin position="31"/>
        <end position="145"/>
    </location>
</feature>
<keyword evidence="2" id="KW-0460">Magnesium</keyword>
<accession>A0ABY5V2F9</accession>
<dbReference type="NCBIfam" id="TIGR01379">
    <property type="entry name" value="thiL"/>
    <property type="match status" value="1"/>
</dbReference>
<dbReference type="PIRSF" id="PIRSF005303">
    <property type="entry name" value="Thiam_monoph_kin"/>
    <property type="match status" value="1"/>
</dbReference>
<feature type="binding site" evidence="2">
    <location>
        <position position="79"/>
    </location>
    <ligand>
        <name>Mg(2+)</name>
        <dbReference type="ChEBI" id="CHEBI:18420"/>
        <label>2</label>
    </ligand>
</feature>
<comment type="miscellaneous">
    <text evidence="2">Reaction mechanism of ThiL seems to utilize a direct, inline transfer of the gamma-phosphate of ATP to TMP rather than a phosphorylated enzyme intermediate.</text>
</comment>
<keyword evidence="2" id="KW-0067">ATP-binding</keyword>
<evidence type="ECO:0000259" key="3">
    <source>
        <dbReference type="Pfam" id="PF00586"/>
    </source>
</evidence>
<name>A0ABY5V2F9_9BACT</name>
<dbReference type="PANTHER" id="PTHR30270">
    <property type="entry name" value="THIAMINE-MONOPHOSPHATE KINASE"/>
    <property type="match status" value="1"/>
</dbReference>
<comment type="catalytic activity">
    <reaction evidence="2">
        <text>thiamine phosphate + ATP = thiamine diphosphate + ADP</text>
        <dbReference type="Rhea" id="RHEA:15913"/>
        <dbReference type="ChEBI" id="CHEBI:30616"/>
        <dbReference type="ChEBI" id="CHEBI:37575"/>
        <dbReference type="ChEBI" id="CHEBI:58937"/>
        <dbReference type="ChEBI" id="CHEBI:456216"/>
        <dbReference type="EC" id="2.7.4.16"/>
    </reaction>
</comment>
<dbReference type="SUPFAM" id="SSF56042">
    <property type="entry name" value="PurM C-terminal domain-like"/>
    <property type="match status" value="1"/>
</dbReference>
<keyword evidence="2" id="KW-0479">Metal-binding</keyword>
<dbReference type="InterPro" id="IPR006283">
    <property type="entry name" value="ThiL-like"/>
</dbReference>
<feature type="binding site" evidence="2">
    <location>
        <position position="33"/>
    </location>
    <ligand>
        <name>Mg(2+)</name>
        <dbReference type="ChEBI" id="CHEBI:18420"/>
        <label>4</label>
    </ligand>
</feature>
<feature type="binding site" evidence="2">
    <location>
        <position position="217"/>
    </location>
    <ligand>
        <name>ATP</name>
        <dbReference type="ChEBI" id="CHEBI:30616"/>
    </ligand>
</feature>